<organism evidence="1 2">
    <name type="scientific">Polyangium spumosum</name>
    <dbReference type="NCBI Taxonomy" id="889282"/>
    <lineage>
        <taxon>Bacteria</taxon>
        <taxon>Pseudomonadati</taxon>
        <taxon>Myxococcota</taxon>
        <taxon>Polyangia</taxon>
        <taxon>Polyangiales</taxon>
        <taxon>Polyangiaceae</taxon>
        <taxon>Polyangium</taxon>
    </lineage>
</organism>
<evidence type="ECO:0000313" key="1">
    <source>
        <dbReference type="EMBL" id="MRG92511.1"/>
    </source>
</evidence>
<reference evidence="1 2" key="1">
    <citation type="submission" date="2019-10" db="EMBL/GenBank/DDBJ databases">
        <title>A soil myxobacterium in the family Polyangiaceae.</title>
        <authorList>
            <person name="Li Y."/>
            <person name="Wang J."/>
        </authorList>
    </citation>
    <scope>NUCLEOTIDE SEQUENCE [LARGE SCALE GENOMIC DNA]</scope>
    <source>
        <strain evidence="1 2">DSM 14734</strain>
    </source>
</reference>
<protein>
    <recommendedName>
        <fullName evidence="3">Tetratricopeptide repeat protein</fullName>
    </recommendedName>
</protein>
<proteinExistence type="predicted"/>
<dbReference type="SUPFAM" id="SSF48452">
    <property type="entry name" value="TPR-like"/>
    <property type="match status" value="1"/>
</dbReference>
<dbReference type="Gene3D" id="1.25.40.10">
    <property type="entry name" value="Tetratricopeptide repeat domain"/>
    <property type="match status" value="1"/>
</dbReference>
<sequence length="244" mass="27126">MHEPNDEPSAGDEPELCWSCRENEATDPFAYRGGPITLVCARCLEWLRLRDELEQVCSRSLELTELGRFDEALACLDAFSKKSDHCDPSREFARGCARYRAMILCDAGRYAEAEQACEAWAQLGFRSAWERREHGLEKARVLVALGRPREALAAIEEALGHRDTYLLDIGEPLVALVELSGELGQPVDPKWRGLAAAVSEAYGIEMPAHDSLEKIMLALAETTKQLLPKRARDAYHVGAGEDTP</sequence>
<comment type="caution">
    <text evidence="1">The sequence shown here is derived from an EMBL/GenBank/DDBJ whole genome shotgun (WGS) entry which is preliminary data.</text>
</comment>
<accession>A0A6N7PUL9</accession>
<dbReference type="InterPro" id="IPR011990">
    <property type="entry name" value="TPR-like_helical_dom_sf"/>
</dbReference>
<evidence type="ECO:0000313" key="2">
    <source>
        <dbReference type="Proteomes" id="UP000440224"/>
    </source>
</evidence>
<dbReference type="Proteomes" id="UP000440224">
    <property type="component" value="Unassembled WGS sequence"/>
</dbReference>
<name>A0A6N7PUL9_9BACT</name>
<dbReference type="AlphaFoldDB" id="A0A6N7PUL9"/>
<evidence type="ECO:0008006" key="3">
    <source>
        <dbReference type="Google" id="ProtNLM"/>
    </source>
</evidence>
<keyword evidence="2" id="KW-1185">Reference proteome</keyword>
<gene>
    <name evidence="1" type="ORF">GF068_11310</name>
</gene>
<dbReference type="Pfam" id="PF13432">
    <property type="entry name" value="TPR_16"/>
    <property type="match status" value="2"/>
</dbReference>
<dbReference type="EMBL" id="WJIE01000003">
    <property type="protein sequence ID" value="MRG92511.1"/>
    <property type="molecule type" value="Genomic_DNA"/>
</dbReference>